<accession>A0A1G6HRV1</accession>
<dbReference type="PANTHER" id="PTHR37423">
    <property type="entry name" value="SOLUBLE LYTIC MUREIN TRANSGLYCOSYLASE-RELATED"/>
    <property type="match status" value="1"/>
</dbReference>
<dbReference type="Gene3D" id="1.10.530.10">
    <property type="match status" value="1"/>
</dbReference>
<dbReference type="InterPro" id="IPR023346">
    <property type="entry name" value="Lysozyme-like_dom_sf"/>
</dbReference>
<evidence type="ECO:0000313" key="5">
    <source>
        <dbReference type="Proteomes" id="UP000242317"/>
    </source>
</evidence>
<sequence length="195" mass="22297">MIDLCYVSARQDFYSRFMSIHPTFRLIFLFSFIALIASGCSTLRGSPQQKSQQLAQGIQRAYAVNTYTAQRISPYIIEGSEKYNVDPLLIAAVIRQESNYRSDARSPTGAVGLMQVIPSYWQATCGSNLYDERTNVLCGSYILADYHSKAGSWKKATGYYNVGPTGYERSFWTRWKVRKYIKSVKNFEKKLKDEL</sequence>
<proteinExistence type="inferred from homology"/>
<keyword evidence="5" id="KW-1185">Reference proteome</keyword>
<comment type="similarity">
    <text evidence="1">Belongs to the transglycosylase Slt family.</text>
</comment>
<gene>
    <name evidence="4" type="ORF">SAMN05421749_102466</name>
</gene>
<evidence type="ECO:0000256" key="1">
    <source>
        <dbReference type="ARBA" id="ARBA00007734"/>
    </source>
</evidence>
<evidence type="ECO:0000256" key="2">
    <source>
        <dbReference type="SAM" id="Phobius"/>
    </source>
</evidence>
<dbReference type="SUPFAM" id="SSF53955">
    <property type="entry name" value="Lysozyme-like"/>
    <property type="match status" value="1"/>
</dbReference>
<keyword evidence="2" id="KW-0812">Transmembrane</keyword>
<name>A0A1G6HRV1_9GAMM</name>
<dbReference type="AlphaFoldDB" id="A0A1G6HRV1"/>
<evidence type="ECO:0000259" key="3">
    <source>
        <dbReference type="Pfam" id="PF01464"/>
    </source>
</evidence>
<keyword evidence="2" id="KW-1133">Transmembrane helix</keyword>
<reference evidence="5" key="1">
    <citation type="submission" date="2016-09" db="EMBL/GenBank/DDBJ databases">
        <authorList>
            <person name="Varghese N."/>
            <person name="Submissions S."/>
        </authorList>
    </citation>
    <scope>NUCLEOTIDE SEQUENCE [LARGE SCALE GENOMIC DNA]</scope>
    <source>
        <strain evidence="5">ANC 3699</strain>
    </source>
</reference>
<dbReference type="Pfam" id="PF01464">
    <property type="entry name" value="SLT"/>
    <property type="match status" value="1"/>
</dbReference>
<organism evidence="4 5">
    <name type="scientific">Acinetobacter marinus</name>
    <dbReference type="NCBI Taxonomy" id="281375"/>
    <lineage>
        <taxon>Bacteria</taxon>
        <taxon>Pseudomonadati</taxon>
        <taxon>Pseudomonadota</taxon>
        <taxon>Gammaproteobacteria</taxon>
        <taxon>Moraxellales</taxon>
        <taxon>Moraxellaceae</taxon>
        <taxon>Acinetobacter</taxon>
    </lineage>
</organism>
<dbReference type="PANTHER" id="PTHR37423:SF2">
    <property type="entry name" value="MEMBRANE-BOUND LYTIC MUREIN TRANSGLYCOSYLASE C"/>
    <property type="match status" value="1"/>
</dbReference>
<dbReference type="EMBL" id="FMYK01000002">
    <property type="protein sequence ID" value="SDB96960.1"/>
    <property type="molecule type" value="Genomic_DNA"/>
</dbReference>
<feature type="transmembrane region" description="Helical" evidence="2">
    <location>
        <begin position="23"/>
        <end position="43"/>
    </location>
</feature>
<evidence type="ECO:0000313" key="4">
    <source>
        <dbReference type="EMBL" id="SDB96960.1"/>
    </source>
</evidence>
<keyword evidence="2" id="KW-0472">Membrane</keyword>
<feature type="domain" description="Transglycosylase SLT" evidence="3">
    <location>
        <begin position="75"/>
        <end position="168"/>
    </location>
</feature>
<protein>
    <submittedName>
        <fullName evidence="4">Transglycosylase SLT domain-containing protein</fullName>
    </submittedName>
</protein>
<dbReference type="Proteomes" id="UP000242317">
    <property type="component" value="Unassembled WGS sequence"/>
</dbReference>
<dbReference type="InterPro" id="IPR008258">
    <property type="entry name" value="Transglycosylase_SLT_dom_1"/>
</dbReference>